<dbReference type="AlphaFoldDB" id="A0A238KT49"/>
<dbReference type="GO" id="GO:0006508">
    <property type="term" value="P:proteolysis"/>
    <property type="evidence" value="ECO:0007669"/>
    <property type="project" value="UniProtKB-KW"/>
</dbReference>
<keyword evidence="4 6" id="KW-0378">Hydrolase</keyword>
<accession>A0A238KT49</accession>
<evidence type="ECO:0000313" key="9">
    <source>
        <dbReference type="Proteomes" id="UP000220836"/>
    </source>
</evidence>
<dbReference type="Gene3D" id="1.25.40.10">
    <property type="entry name" value="Tetratricopeptide repeat domain"/>
    <property type="match status" value="2"/>
</dbReference>
<dbReference type="Gene3D" id="2.40.10.10">
    <property type="entry name" value="Trypsin-like serine proteases"/>
    <property type="match status" value="2"/>
</dbReference>
<dbReference type="PANTHER" id="PTHR11102:SF160">
    <property type="entry name" value="ERAD-ASSOCIATED E3 UBIQUITIN-PROTEIN LIGASE COMPONENT HRD3"/>
    <property type="match status" value="1"/>
</dbReference>
<dbReference type="SMART" id="SM00671">
    <property type="entry name" value="SEL1"/>
    <property type="match status" value="7"/>
</dbReference>
<dbReference type="Pfam" id="PF08238">
    <property type="entry name" value="Sel1"/>
    <property type="match status" value="7"/>
</dbReference>
<dbReference type="GO" id="GO:0008236">
    <property type="term" value="F:serine-type peptidase activity"/>
    <property type="evidence" value="ECO:0007669"/>
    <property type="project" value="UniProtKB-KW"/>
</dbReference>
<dbReference type="EC" id="3.4.21.-" evidence="6"/>
<dbReference type="SUPFAM" id="SSF81901">
    <property type="entry name" value="HCP-like"/>
    <property type="match status" value="2"/>
</dbReference>
<evidence type="ECO:0000256" key="3">
    <source>
        <dbReference type="ARBA" id="ARBA00022729"/>
    </source>
</evidence>
<dbReference type="EMBL" id="FXYH01000012">
    <property type="protein sequence ID" value="SMX45877.1"/>
    <property type="molecule type" value="Genomic_DNA"/>
</dbReference>
<evidence type="ECO:0000313" key="8">
    <source>
        <dbReference type="EMBL" id="SMX45877.1"/>
    </source>
</evidence>
<dbReference type="Pfam" id="PF13365">
    <property type="entry name" value="Trypsin_2"/>
    <property type="match status" value="1"/>
</dbReference>
<dbReference type="OrthoDB" id="9811262at2"/>
<evidence type="ECO:0000256" key="1">
    <source>
        <dbReference type="ARBA" id="ARBA00008764"/>
    </source>
</evidence>
<dbReference type="InterPro" id="IPR006597">
    <property type="entry name" value="Sel1-like"/>
</dbReference>
<dbReference type="InterPro" id="IPR008256">
    <property type="entry name" value="Peptidase_S1B"/>
</dbReference>
<evidence type="ECO:0000256" key="4">
    <source>
        <dbReference type="ARBA" id="ARBA00022801"/>
    </source>
</evidence>
<dbReference type="PANTHER" id="PTHR11102">
    <property type="entry name" value="SEL-1-LIKE PROTEIN"/>
    <property type="match status" value="1"/>
</dbReference>
<evidence type="ECO:0000256" key="2">
    <source>
        <dbReference type="ARBA" id="ARBA00022670"/>
    </source>
</evidence>
<dbReference type="PRINTS" id="PR00839">
    <property type="entry name" value="V8PROTEASE"/>
</dbReference>
<protein>
    <recommendedName>
        <fullName evidence="6">Serine protease</fullName>
        <ecNumber evidence="6">3.4.21.-</ecNumber>
    </recommendedName>
</protein>
<name>A0A238KT49_9RHOB</name>
<keyword evidence="2 6" id="KW-0645">Protease</keyword>
<proteinExistence type="inferred from homology"/>
<dbReference type="InterPro" id="IPR050767">
    <property type="entry name" value="Sel1_AlgK"/>
</dbReference>
<dbReference type="SUPFAM" id="SSF50494">
    <property type="entry name" value="Trypsin-like serine proteases"/>
    <property type="match status" value="1"/>
</dbReference>
<evidence type="ECO:0000256" key="6">
    <source>
        <dbReference type="RuleBase" id="RU004296"/>
    </source>
</evidence>
<feature type="coiled-coil region" evidence="7">
    <location>
        <begin position="271"/>
        <end position="312"/>
    </location>
</feature>
<dbReference type="InterPro" id="IPR011990">
    <property type="entry name" value="TPR-like_helical_dom_sf"/>
</dbReference>
<organism evidence="8 9">
    <name type="scientific">Pelagimonas varians</name>
    <dbReference type="NCBI Taxonomy" id="696760"/>
    <lineage>
        <taxon>Bacteria</taxon>
        <taxon>Pseudomonadati</taxon>
        <taxon>Pseudomonadota</taxon>
        <taxon>Alphaproteobacteria</taxon>
        <taxon>Rhodobacterales</taxon>
        <taxon>Roseobacteraceae</taxon>
        <taxon>Pelagimonas</taxon>
    </lineage>
</organism>
<evidence type="ECO:0000256" key="7">
    <source>
        <dbReference type="SAM" id="Coils"/>
    </source>
</evidence>
<comment type="similarity">
    <text evidence="1 6">Belongs to the peptidase S1B family.</text>
</comment>
<keyword evidence="9" id="KW-1185">Reference proteome</keyword>
<dbReference type="Proteomes" id="UP000220836">
    <property type="component" value="Unassembled WGS sequence"/>
</dbReference>
<sequence>MNFKYLAALLISQGSIAPAQDLLLFDPSSFGQVVLSQRQSAAADFEFEAQIGTYNNEFVSNYGDRSIFARTGRAVGRLDILTDKGHAPCTAFLVEENRLLTNHHCVPGIIENKRLGASAIIAVQFRLGYLRDGIEDGTKMFHVNPVPIETSKELDYSVLQIVGGDANETFGALQLSAVVPADRDPLWVIGHPMGEAQRISREKCQADSPAVAGNTLRHTCDTLPGNSGSPIIDAGLQQVVALHNAGSRAGSVNFGIPMAKILANSAILTAAVSIEQAGDALEANRARLEQENADLQAERERLALEAEAKSNRLEALAAFSAALEVPARPDRMKALETVIAAFPETEPAERAQQALKRNRAALVLEQQERQRLQDVEATDQAASRARQALQALTDALLMVDTQVRNTALKQVVVDFPGSDAAQRAQQASLRIEAALQDALREDDTQTDQLALEALTEALLKDDLASQRSALLDIQTSFPDTDVALKAAVALEQLNDAQEATDASDHEVLVPQARERCILQTASPFDPGRAAGIPAIDFEDIDTEAALGFCRAPKAEPRSDAATSFALGRALEAAGEYADAHAYYRIAHELGYVAATTALGRFARDGITTDQDFEKAFARLEEAAAQGDRAAMTMLAALYVSEAGPVRRDFAQARKHLEQAIALNHPHALYLAAQSYSKGDLYPRDPAKAMAFYERAATAGDMRAQYEIAMAHWRGTEGMATQDMSLALDLLIVAAEMGSRRAQTRVGNTYLNGLKVENGPDIAPDFVQAKRWLSLAAQTGYIKAQMQLGKIFSIGAYGAQLDQSEALRWYELAAKQGFVQGLTKTAEMYEAGVGTERDPQKSAAYWVRSMELGGNIARFRTQSEWTRDTGREVQRLLQARGVYRGALDGQIGPGSRNAMKILIARSSKRLSYKGPDTDITGGNYGWVCQC</sequence>
<dbReference type="RefSeq" id="WP_097805618.1">
    <property type="nucleotide sequence ID" value="NZ_FXYH01000012.1"/>
</dbReference>
<reference evidence="8 9" key="1">
    <citation type="submission" date="2017-05" db="EMBL/GenBank/DDBJ databases">
        <authorList>
            <person name="Song R."/>
            <person name="Chenine A.L."/>
            <person name="Ruprecht R.M."/>
        </authorList>
    </citation>
    <scope>NUCLEOTIDE SEQUENCE [LARGE SCALE GENOMIC DNA]</scope>
    <source>
        <strain evidence="8 9">CECT 8663</strain>
    </source>
</reference>
<keyword evidence="7" id="KW-0175">Coiled coil</keyword>
<gene>
    <name evidence="8" type="primary">podJ_1</name>
    <name evidence="8" type="ORF">PEV8663_03136</name>
</gene>
<dbReference type="InterPro" id="IPR043504">
    <property type="entry name" value="Peptidase_S1_PA_chymotrypsin"/>
</dbReference>
<keyword evidence="3" id="KW-0732">Signal</keyword>
<dbReference type="InterPro" id="IPR009003">
    <property type="entry name" value="Peptidase_S1_PA"/>
</dbReference>
<evidence type="ECO:0000256" key="5">
    <source>
        <dbReference type="ARBA" id="ARBA00022825"/>
    </source>
</evidence>
<keyword evidence="5 6" id="KW-0720">Serine protease</keyword>